<protein>
    <submittedName>
        <fullName evidence="1">DUF2934 domain-containing protein</fullName>
    </submittedName>
</protein>
<evidence type="ECO:0000313" key="2">
    <source>
        <dbReference type="Proteomes" id="UP000298179"/>
    </source>
</evidence>
<gene>
    <name evidence="1" type="ORF">E3C22_04780</name>
</gene>
<keyword evidence="2" id="KW-1185">Reference proteome</keyword>
<organism evidence="1 2">
    <name type="scientific">Jiella endophytica</name>
    <dbReference type="NCBI Taxonomy" id="2558362"/>
    <lineage>
        <taxon>Bacteria</taxon>
        <taxon>Pseudomonadati</taxon>
        <taxon>Pseudomonadota</taxon>
        <taxon>Alphaproteobacteria</taxon>
        <taxon>Hyphomicrobiales</taxon>
        <taxon>Aurantimonadaceae</taxon>
        <taxon>Jiella</taxon>
    </lineage>
</organism>
<dbReference type="AlphaFoldDB" id="A0A4Y8RTX5"/>
<dbReference type="Pfam" id="PF11154">
    <property type="entry name" value="DUF2934"/>
    <property type="match status" value="1"/>
</dbReference>
<reference evidence="1 2" key="1">
    <citation type="submission" date="2019-03" db="EMBL/GenBank/DDBJ databases">
        <title>Jiella endophytica sp. nov., a novel endophytic bacterium isolated from root of Ficus microcarpa Linn. f.</title>
        <authorList>
            <person name="Tuo L."/>
        </authorList>
    </citation>
    <scope>NUCLEOTIDE SEQUENCE [LARGE SCALE GENOMIC DNA]</scope>
    <source>
        <strain evidence="1 2">CBS5Q-3</strain>
    </source>
</reference>
<sequence>MRRKSMPKVDDAAEIRALAYQIWEQEGCPSGREHEHWAQANKIYAALHPAEPRNRGVNAIDSEAYAPALSEVERLRQALWTPEPFSGELFTNEVRDDRARMMPRRRRTFGDAFRPHEAVIAASRLSGSGRV</sequence>
<name>A0A4Y8RTX5_9HYPH</name>
<dbReference type="OrthoDB" id="9811127at2"/>
<dbReference type="EMBL" id="SOZD01000001">
    <property type="protein sequence ID" value="TFF27775.1"/>
    <property type="molecule type" value="Genomic_DNA"/>
</dbReference>
<accession>A0A4Y8RTX5</accession>
<dbReference type="Proteomes" id="UP000298179">
    <property type="component" value="Unassembled WGS sequence"/>
</dbReference>
<evidence type="ECO:0000313" key="1">
    <source>
        <dbReference type="EMBL" id="TFF27775.1"/>
    </source>
</evidence>
<proteinExistence type="predicted"/>
<comment type="caution">
    <text evidence="1">The sequence shown here is derived from an EMBL/GenBank/DDBJ whole genome shotgun (WGS) entry which is preliminary data.</text>
</comment>
<dbReference type="InterPro" id="IPR021327">
    <property type="entry name" value="DUF2934"/>
</dbReference>